<dbReference type="HAMAP" id="MF_00139">
    <property type="entry name" value="PurH"/>
    <property type="match status" value="1"/>
</dbReference>
<evidence type="ECO:0000256" key="1">
    <source>
        <dbReference type="ARBA" id="ARBA00004844"/>
    </source>
</evidence>
<comment type="catalytic activity">
    <reaction evidence="8">
        <text>(6R)-10-formyltetrahydrofolate + 5-amino-1-(5-phospho-beta-D-ribosyl)imidazole-4-carboxamide = 5-formamido-1-(5-phospho-D-ribosyl)imidazole-4-carboxamide + (6S)-5,6,7,8-tetrahydrofolate</text>
        <dbReference type="Rhea" id="RHEA:22192"/>
        <dbReference type="ChEBI" id="CHEBI:57453"/>
        <dbReference type="ChEBI" id="CHEBI:58467"/>
        <dbReference type="ChEBI" id="CHEBI:58475"/>
        <dbReference type="ChEBI" id="CHEBI:195366"/>
        <dbReference type="EC" id="2.1.2.3"/>
    </reaction>
</comment>
<comment type="pathway">
    <text evidence="2">Purine metabolism; IMP biosynthesis via de novo pathway; 5-formamido-1-(5-phospho-D-ribosyl)imidazole-4-carboxamide from 5-amino-1-(5-phospho-D-ribosyl)imidazole-4-carboxamide (10-formyl THF route): step 1/1.</text>
</comment>
<evidence type="ECO:0000256" key="5">
    <source>
        <dbReference type="ARBA" id="ARBA00022755"/>
    </source>
</evidence>
<evidence type="ECO:0000256" key="2">
    <source>
        <dbReference type="ARBA" id="ARBA00004954"/>
    </source>
</evidence>
<dbReference type="PANTHER" id="PTHR11692">
    <property type="entry name" value="BIFUNCTIONAL PURINE BIOSYNTHESIS PROTEIN PURH"/>
    <property type="match status" value="1"/>
</dbReference>
<dbReference type="SMART" id="SM00798">
    <property type="entry name" value="AICARFT_IMPCHas"/>
    <property type="match status" value="1"/>
</dbReference>
<evidence type="ECO:0000256" key="4">
    <source>
        <dbReference type="ARBA" id="ARBA00022679"/>
    </source>
</evidence>
<gene>
    <name evidence="11" type="primary">purH</name>
    <name evidence="11" type="ORF">H1016_01025</name>
</gene>
<dbReference type="FunFam" id="3.40.140.20:FF:000002">
    <property type="entry name" value="Bifunctional purine biosynthesis protein PurH"/>
    <property type="match status" value="1"/>
</dbReference>
<evidence type="ECO:0000256" key="8">
    <source>
        <dbReference type="ARBA" id="ARBA00050488"/>
    </source>
</evidence>
<sequence length="514" mass="56666">MGKIKTALISVYDKTGIADFCRVLHKKRIAIISSGGTANVLRKAGVPVVDVSKYTKSPEMLDGRLKTLHPKIHAGLLAIRKNKKHSAELRAQGAKPIDLLVVNLYPFEQKLYEGAGHEELIENIDIGGPALIRAAAKNYKDVTVVTNPSRYELVLSEFKKKGTVSQKVNEFLASEAFNYVAHYDAMIDFHFQQTFKKELFPQYLNISYQKIQDLRYGENPHQKAAFYRDTISNGGIGNLIQLQGKQLSYNNLLDMDAAWDLINDFSEPALAIIKHANPCGVAVVDNLVEAFKRAYSCDPISAFGGIVATNREIKEDLAKELTALFLEEIIAPSYSTEALRILGKKEKVRVVKAELQSSTFKSPLLNYRDVSAGLIAQTPDKYSITAKKLKIATKKKPTKEQIQDLIFAWKVCKHVKSNAVVFAKELQTVGIGAGQMSRVDSTKIATYKSNGKSVGAVMASDAFFPFRDAVDAAADAGITAIIQPGGSIRDKEVIKAANERGMAMVITGVRIFRH</sequence>
<evidence type="ECO:0000259" key="10">
    <source>
        <dbReference type="PROSITE" id="PS51855"/>
    </source>
</evidence>
<dbReference type="Gene3D" id="3.40.140.20">
    <property type="match status" value="2"/>
</dbReference>
<organism evidence="11 12">
    <name type="scientific">Candidatus Naiadarchaeum limnaeum</name>
    <dbReference type="NCBI Taxonomy" id="2756139"/>
    <lineage>
        <taxon>Archaea</taxon>
        <taxon>Candidatus Undinarchaeota</taxon>
        <taxon>Candidatus Undinarchaeia</taxon>
        <taxon>Candidatus Naiadarchaeales</taxon>
        <taxon>Candidatus Naiadarchaeaceae</taxon>
        <taxon>Candidatus Naiadarchaeum</taxon>
    </lineage>
</organism>
<dbReference type="SMART" id="SM00851">
    <property type="entry name" value="MGS"/>
    <property type="match status" value="1"/>
</dbReference>
<dbReference type="InterPro" id="IPR011607">
    <property type="entry name" value="MGS-like_dom"/>
</dbReference>
<dbReference type="InterPro" id="IPR002695">
    <property type="entry name" value="PurH-like"/>
</dbReference>
<evidence type="ECO:0000313" key="11">
    <source>
        <dbReference type="EMBL" id="HIK00106.1"/>
    </source>
</evidence>
<dbReference type="EC" id="2.1.2.3" evidence="11"/>
<dbReference type="PROSITE" id="PS51855">
    <property type="entry name" value="MGS"/>
    <property type="match status" value="1"/>
</dbReference>
<dbReference type="Proteomes" id="UP000646946">
    <property type="component" value="Unassembled WGS sequence"/>
</dbReference>
<name>A0A832V9J9_9ARCH</name>
<comment type="pathway">
    <text evidence="1">Purine metabolism; IMP biosynthesis via de novo pathway; IMP from 5-formamido-1-(5-phospho-D-ribosyl)imidazole-4-carboxamide: step 1/1.</text>
</comment>
<dbReference type="Pfam" id="PF02142">
    <property type="entry name" value="MGS"/>
    <property type="match status" value="1"/>
</dbReference>
<evidence type="ECO:0000256" key="3">
    <source>
        <dbReference type="ARBA" id="ARBA00007667"/>
    </source>
</evidence>
<accession>A0A832V9J9</accession>
<comment type="caution">
    <text evidence="11">The sequence shown here is derived from an EMBL/GenBank/DDBJ whole genome shotgun (WGS) entry which is preliminary data.</text>
</comment>
<dbReference type="AlphaFoldDB" id="A0A832V9J9"/>
<dbReference type="UniPathway" id="UPA00074">
    <property type="reaction ID" value="UER00133"/>
</dbReference>
<dbReference type="Gene3D" id="3.40.50.1380">
    <property type="entry name" value="Methylglyoxal synthase-like domain"/>
    <property type="match status" value="1"/>
</dbReference>
<dbReference type="CDD" id="cd01421">
    <property type="entry name" value="IMPCH"/>
    <property type="match status" value="1"/>
</dbReference>
<evidence type="ECO:0000256" key="9">
    <source>
        <dbReference type="ARBA" id="ARBA00050687"/>
    </source>
</evidence>
<comment type="catalytic activity">
    <reaction evidence="9">
        <text>IMP + H2O = 5-formamido-1-(5-phospho-D-ribosyl)imidazole-4-carboxamide</text>
        <dbReference type="Rhea" id="RHEA:18445"/>
        <dbReference type="ChEBI" id="CHEBI:15377"/>
        <dbReference type="ChEBI" id="CHEBI:58053"/>
        <dbReference type="ChEBI" id="CHEBI:58467"/>
        <dbReference type="EC" id="3.5.4.10"/>
    </reaction>
</comment>
<dbReference type="PANTHER" id="PTHR11692:SF0">
    <property type="entry name" value="BIFUNCTIONAL PURINE BIOSYNTHESIS PROTEIN ATIC"/>
    <property type="match status" value="1"/>
</dbReference>
<keyword evidence="12" id="KW-1185">Reference proteome</keyword>
<dbReference type="FunFam" id="3.40.50.1380:FF:000001">
    <property type="entry name" value="Bifunctional purine biosynthesis protein PurH"/>
    <property type="match status" value="1"/>
</dbReference>
<dbReference type="EC" id="3.5.4.10" evidence="11"/>
<dbReference type="PIRSF" id="PIRSF000414">
    <property type="entry name" value="AICARFT_IMPCHas"/>
    <property type="match status" value="1"/>
</dbReference>
<feature type="domain" description="MGS-like" evidence="10">
    <location>
        <begin position="1"/>
        <end position="146"/>
    </location>
</feature>
<dbReference type="NCBIfam" id="TIGR00355">
    <property type="entry name" value="purH"/>
    <property type="match status" value="1"/>
</dbReference>
<keyword evidence="4 11" id="KW-0808">Transferase</keyword>
<comment type="similarity">
    <text evidence="3">Belongs to the PurH family.</text>
</comment>
<dbReference type="NCBIfam" id="NF002049">
    <property type="entry name" value="PRK00881.1"/>
    <property type="match status" value="1"/>
</dbReference>
<dbReference type="InterPro" id="IPR016193">
    <property type="entry name" value="Cytidine_deaminase-like"/>
</dbReference>
<reference evidence="11 12" key="1">
    <citation type="journal article" name="Nat. Commun.">
        <title>Undinarchaeota illuminate DPANN phylogeny and the impact of gene transfer on archaeal evolution.</title>
        <authorList>
            <person name="Dombrowski N."/>
            <person name="Williams T.A."/>
            <person name="Sun J."/>
            <person name="Woodcroft B.J."/>
            <person name="Lee J.H."/>
            <person name="Minh B.Q."/>
            <person name="Rinke C."/>
            <person name="Spang A."/>
        </authorList>
    </citation>
    <scope>NUCLEOTIDE SEQUENCE [LARGE SCALE GENOMIC DNA]</scope>
    <source>
        <strain evidence="11">MAG_bin1129</strain>
    </source>
</reference>
<keyword evidence="7" id="KW-0511">Multifunctional enzyme</keyword>
<dbReference type="GO" id="GO:0005829">
    <property type="term" value="C:cytosol"/>
    <property type="evidence" value="ECO:0007669"/>
    <property type="project" value="TreeGrafter"/>
</dbReference>
<dbReference type="InterPro" id="IPR036914">
    <property type="entry name" value="MGS-like_dom_sf"/>
</dbReference>
<dbReference type="Pfam" id="PF01808">
    <property type="entry name" value="AICARFT_IMPCHas"/>
    <property type="match status" value="1"/>
</dbReference>
<dbReference type="FunFam" id="3.40.140.20:FF:000001">
    <property type="entry name" value="Bifunctional purine biosynthesis protein PurH"/>
    <property type="match status" value="1"/>
</dbReference>
<evidence type="ECO:0000256" key="7">
    <source>
        <dbReference type="ARBA" id="ARBA00023268"/>
    </source>
</evidence>
<dbReference type="SUPFAM" id="SSF52335">
    <property type="entry name" value="Methylglyoxal synthase-like"/>
    <property type="match status" value="1"/>
</dbReference>
<protein>
    <submittedName>
        <fullName evidence="11">Bifunctional phosphoribosylaminoimidazolecarboxamide formyltransferase/IMP cyclohydrolase</fullName>
        <ecNumber evidence="11">2.1.2.3</ecNumber>
        <ecNumber evidence="11">3.5.4.10</ecNumber>
    </submittedName>
</protein>
<keyword evidence="6 11" id="KW-0378">Hydrolase</keyword>
<dbReference type="GO" id="GO:0003937">
    <property type="term" value="F:IMP cyclohydrolase activity"/>
    <property type="evidence" value="ECO:0007669"/>
    <property type="project" value="UniProtKB-EC"/>
</dbReference>
<dbReference type="GO" id="GO:0004643">
    <property type="term" value="F:phosphoribosylaminoimidazolecarboxamide formyltransferase activity"/>
    <property type="evidence" value="ECO:0007669"/>
    <property type="project" value="UniProtKB-EC"/>
</dbReference>
<proteinExistence type="inferred from homology"/>
<keyword evidence="5" id="KW-0658">Purine biosynthesis</keyword>
<dbReference type="InterPro" id="IPR024051">
    <property type="entry name" value="AICAR_Tfase_dup_dom_sf"/>
</dbReference>
<dbReference type="GO" id="GO:0006189">
    <property type="term" value="P:'de novo' IMP biosynthetic process"/>
    <property type="evidence" value="ECO:0007669"/>
    <property type="project" value="UniProtKB-UniPathway"/>
</dbReference>
<evidence type="ECO:0000256" key="6">
    <source>
        <dbReference type="ARBA" id="ARBA00022801"/>
    </source>
</evidence>
<dbReference type="EMBL" id="DVAB01000009">
    <property type="protein sequence ID" value="HIK00106.1"/>
    <property type="molecule type" value="Genomic_DNA"/>
</dbReference>
<evidence type="ECO:0000313" key="12">
    <source>
        <dbReference type="Proteomes" id="UP000646946"/>
    </source>
</evidence>
<dbReference type="SUPFAM" id="SSF53927">
    <property type="entry name" value="Cytidine deaminase-like"/>
    <property type="match status" value="1"/>
</dbReference>